<dbReference type="Gene3D" id="2.160.20.120">
    <property type="match status" value="1"/>
</dbReference>
<evidence type="ECO:0000313" key="3">
    <source>
        <dbReference type="Proteomes" id="UP000426027"/>
    </source>
</evidence>
<accession>A0A6I6GBD3</accession>
<sequence>MLPIYPAGIAAGIKQLSFLDGYCNRQWPCNHRKRSVAGFSKLSFGGPFEVEVIPGEDFAVTIEAEENLMQYINIDKDGDKLKVKVMEGINLRTRKDIHIRVSLPKVESIGFAGSGHVNVKGTIKDVEKLELSVAGSGDIVAALDCPEVEGDIAGAGSITLSGTTRKLKLDVAGAGDCKCEKLLAEEVNISIAGSGNAWVYASIKLDVSVAGSGDIYYRGNPSIKQSIAGSGDIKKMEE</sequence>
<dbReference type="PANTHER" id="PTHR39200:SF1">
    <property type="entry name" value="AUTO-TRANSPORTER ADHESIN HEAD GIN DOMAIN-CONTAINING PROTEIN-RELATED"/>
    <property type="match status" value="1"/>
</dbReference>
<reference evidence="2 3" key="1">
    <citation type="submission" date="2019-11" db="EMBL/GenBank/DDBJ databases">
        <authorList>
            <person name="Im W.T."/>
        </authorList>
    </citation>
    <scope>NUCLEOTIDE SEQUENCE [LARGE SCALE GENOMIC DNA]</scope>
    <source>
        <strain evidence="2 3">SB-02</strain>
    </source>
</reference>
<dbReference type="EMBL" id="CP046566">
    <property type="protein sequence ID" value="QGW27450.1"/>
    <property type="molecule type" value="Genomic_DNA"/>
</dbReference>
<evidence type="ECO:0000313" key="2">
    <source>
        <dbReference type="EMBL" id="QGW27450.1"/>
    </source>
</evidence>
<dbReference type="KEGG" id="fls:GLV81_04480"/>
<keyword evidence="3" id="KW-1185">Reference proteome</keyword>
<dbReference type="Pfam" id="PF10988">
    <property type="entry name" value="DUF2807"/>
    <property type="match status" value="1"/>
</dbReference>
<dbReference type="PANTHER" id="PTHR39200">
    <property type="entry name" value="HYPOTHETICAL EXPORTED PROTEIN"/>
    <property type="match status" value="1"/>
</dbReference>
<organism evidence="2 3">
    <name type="scientific">Phnomibacter ginsenosidimutans</name>
    <dbReference type="NCBI Taxonomy" id="2676868"/>
    <lineage>
        <taxon>Bacteria</taxon>
        <taxon>Pseudomonadati</taxon>
        <taxon>Bacteroidota</taxon>
        <taxon>Chitinophagia</taxon>
        <taxon>Chitinophagales</taxon>
        <taxon>Chitinophagaceae</taxon>
        <taxon>Phnomibacter</taxon>
    </lineage>
</organism>
<name>A0A6I6GBD3_9BACT</name>
<dbReference type="AlphaFoldDB" id="A0A6I6GBD3"/>
<proteinExistence type="predicted"/>
<feature type="domain" description="Putative auto-transporter adhesin head GIN" evidence="1">
    <location>
        <begin position="39"/>
        <end position="221"/>
    </location>
</feature>
<dbReference type="Proteomes" id="UP000426027">
    <property type="component" value="Chromosome"/>
</dbReference>
<evidence type="ECO:0000259" key="1">
    <source>
        <dbReference type="Pfam" id="PF10988"/>
    </source>
</evidence>
<dbReference type="InterPro" id="IPR021255">
    <property type="entry name" value="DUF2807"/>
</dbReference>
<protein>
    <submittedName>
        <fullName evidence="2">DUF2807 domain-containing protein</fullName>
    </submittedName>
</protein>
<gene>
    <name evidence="2" type="ORF">GLV81_04480</name>
</gene>